<protein>
    <submittedName>
        <fullName evidence="1">Uncharacterized protein</fullName>
    </submittedName>
</protein>
<organism evidence="1 2">
    <name type="scientific">Ileibacterium valens</name>
    <dbReference type="NCBI Taxonomy" id="1862668"/>
    <lineage>
        <taxon>Bacteria</taxon>
        <taxon>Bacillati</taxon>
        <taxon>Bacillota</taxon>
        <taxon>Erysipelotrichia</taxon>
        <taxon>Erysipelotrichales</taxon>
        <taxon>Erysipelotrichaceae</taxon>
        <taxon>Ileibacterium</taxon>
    </lineage>
</organism>
<name>A0A1U7NFJ7_9FIRM</name>
<gene>
    <name evidence="1" type="ORF">BO222_07205</name>
</gene>
<reference evidence="1 2" key="1">
    <citation type="submission" date="2016-11" db="EMBL/GenBank/DDBJ databases">
        <title>Description of two novel members of the family Erysipelotrichaceae: Ileibacterium lipovorans gen. nov., sp. nov. and Dubosiella newyorkensis, gen. nov., sp. nov.</title>
        <authorList>
            <person name="Cox L.M."/>
            <person name="Sohn J."/>
            <person name="Tyrrell K.L."/>
            <person name="Citron D.M."/>
            <person name="Lawson P.A."/>
            <person name="Patel N.B."/>
            <person name="Iizumi T."/>
            <person name="Perez-Perez G.I."/>
            <person name="Goldstein E.J."/>
            <person name="Blaser M.J."/>
        </authorList>
    </citation>
    <scope>NUCLEOTIDE SEQUENCE [LARGE SCALE GENOMIC DNA]</scope>
    <source>
        <strain evidence="1 2">NYU-BL-A3</strain>
    </source>
</reference>
<evidence type="ECO:0000313" key="2">
    <source>
        <dbReference type="Proteomes" id="UP000186341"/>
    </source>
</evidence>
<sequence>MSNCEFCTAFILMLSFLKNIIKVLSVLVFGQRNPAEWLCLILVNRFHFKGDDPDSQIVIFMKYPGFLQKDILIL</sequence>
<comment type="caution">
    <text evidence="1">The sequence shown here is derived from an EMBL/GenBank/DDBJ whole genome shotgun (WGS) entry which is preliminary data.</text>
</comment>
<dbReference type="Proteomes" id="UP000186341">
    <property type="component" value="Unassembled WGS sequence"/>
</dbReference>
<accession>A0A1U7NFJ7</accession>
<evidence type="ECO:0000313" key="1">
    <source>
        <dbReference type="EMBL" id="OLU39142.1"/>
    </source>
</evidence>
<proteinExistence type="predicted"/>
<dbReference type="EMBL" id="MPJW01000141">
    <property type="protein sequence ID" value="OLU39142.1"/>
    <property type="molecule type" value="Genomic_DNA"/>
</dbReference>
<keyword evidence="2" id="KW-1185">Reference proteome</keyword>
<dbReference type="AlphaFoldDB" id="A0A1U7NFJ7"/>